<evidence type="ECO:0000313" key="8">
    <source>
        <dbReference type="Proteomes" id="UP000254069"/>
    </source>
</evidence>
<dbReference type="PIRSF" id="PIRSF037208">
    <property type="entry name" value="ATE_pro_prd"/>
    <property type="match status" value="1"/>
</dbReference>
<dbReference type="AlphaFoldDB" id="A0A380BNF6"/>
<evidence type="ECO:0000256" key="4">
    <source>
        <dbReference type="HAMAP-Rule" id="MF_00689"/>
    </source>
</evidence>
<evidence type="ECO:0000313" key="7">
    <source>
        <dbReference type="EMBL" id="SUJ03873.1"/>
    </source>
</evidence>
<feature type="domain" description="N-end rule aminoacyl transferase C-terminal" evidence="6">
    <location>
        <begin position="105"/>
        <end position="225"/>
    </location>
</feature>
<dbReference type="GO" id="GO:0071596">
    <property type="term" value="P:ubiquitin-dependent protein catabolic process via the N-end rule pathway"/>
    <property type="evidence" value="ECO:0007669"/>
    <property type="project" value="InterPro"/>
</dbReference>
<evidence type="ECO:0000259" key="6">
    <source>
        <dbReference type="Pfam" id="PF04377"/>
    </source>
</evidence>
<dbReference type="InterPro" id="IPR016181">
    <property type="entry name" value="Acyl_CoA_acyltransferase"/>
</dbReference>
<dbReference type="NCBIfam" id="NF002346">
    <property type="entry name" value="PRK01305.2-3"/>
    <property type="match status" value="1"/>
</dbReference>
<dbReference type="InterPro" id="IPR017138">
    <property type="entry name" value="Asp_Glu_LeuTrfase"/>
</dbReference>
<keyword evidence="3 4" id="KW-0012">Acyltransferase</keyword>
<dbReference type="Pfam" id="PF04377">
    <property type="entry name" value="ATE_C"/>
    <property type="match status" value="1"/>
</dbReference>
<keyword evidence="2 4" id="KW-0808">Transferase</keyword>
<reference evidence="7 8" key="1">
    <citation type="submission" date="2018-06" db="EMBL/GenBank/DDBJ databases">
        <authorList>
            <consortium name="Pathogen Informatics"/>
            <person name="Doyle S."/>
        </authorList>
    </citation>
    <scope>NUCLEOTIDE SEQUENCE [LARGE SCALE GENOMIC DNA]</scope>
    <source>
        <strain evidence="7 8">NCTC10738</strain>
    </source>
</reference>
<comment type="catalytic activity">
    <reaction evidence="4">
        <text>N-terminal L-glutamyl-[protein] + L-leucyl-tRNA(Leu) = N-terminal L-leucyl-L-glutamyl-[protein] + tRNA(Leu) + H(+)</text>
        <dbReference type="Rhea" id="RHEA:50412"/>
        <dbReference type="Rhea" id="RHEA-COMP:9613"/>
        <dbReference type="Rhea" id="RHEA-COMP:9622"/>
        <dbReference type="Rhea" id="RHEA-COMP:12664"/>
        <dbReference type="Rhea" id="RHEA-COMP:12668"/>
        <dbReference type="ChEBI" id="CHEBI:15378"/>
        <dbReference type="ChEBI" id="CHEBI:64721"/>
        <dbReference type="ChEBI" id="CHEBI:78442"/>
        <dbReference type="ChEBI" id="CHEBI:78494"/>
        <dbReference type="ChEBI" id="CHEBI:133041"/>
        <dbReference type="EC" id="2.3.2.29"/>
    </reaction>
</comment>
<protein>
    <recommendedName>
        <fullName evidence="4">Aspartate/glutamate leucyltransferase</fullName>
        <ecNumber evidence="4">2.3.2.29</ecNumber>
    </recommendedName>
</protein>
<dbReference type="RefSeq" id="WP_115390271.1">
    <property type="nucleotide sequence ID" value="NZ_JADZHC010000053.1"/>
</dbReference>
<dbReference type="Proteomes" id="UP000254069">
    <property type="component" value="Unassembled WGS sequence"/>
</dbReference>
<dbReference type="InterPro" id="IPR030700">
    <property type="entry name" value="N-end_Aminoacyl_Trfase"/>
</dbReference>
<accession>A0A380BNF6</accession>
<evidence type="ECO:0000256" key="3">
    <source>
        <dbReference type="ARBA" id="ARBA00023315"/>
    </source>
</evidence>
<comment type="subcellular location">
    <subcellularLocation>
        <location evidence="4">Cytoplasm</location>
    </subcellularLocation>
</comment>
<feature type="domain" description="N-end aminoacyl transferase N-terminal" evidence="5">
    <location>
        <begin position="17"/>
        <end position="85"/>
    </location>
</feature>
<dbReference type="Pfam" id="PF04376">
    <property type="entry name" value="ATE_N"/>
    <property type="match status" value="1"/>
</dbReference>
<dbReference type="HAMAP" id="MF_00689">
    <property type="entry name" value="Bpt"/>
    <property type="match status" value="1"/>
</dbReference>
<dbReference type="NCBIfam" id="NF002347">
    <property type="entry name" value="PRK01305.2-4"/>
    <property type="match status" value="1"/>
</dbReference>
<dbReference type="SUPFAM" id="SSF55729">
    <property type="entry name" value="Acyl-CoA N-acyltransferases (Nat)"/>
    <property type="match status" value="1"/>
</dbReference>
<dbReference type="PANTHER" id="PTHR21367">
    <property type="entry name" value="ARGININE-TRNA-PROTEIN TRANSFERASE 1"/>
    <property type="match status" value="1"/>
</dbReference>
<comment type="similarity">
    <text evidence="4">Belongs to the R-transferase family. Bpt subfamily.</text>
</comment>
<dbReference type="GO" id="GO:0004057">
    <property type="term" value="F:arginyl-tRNA--protein transferase activity"/>
    <property type="evidence" value="ECO:0007669"/>
    <property type="project" value="InterPro"/>
</dbReference>
<dbReference type="EC" id="2.3.2.29" evidence="4"/>
<dbReference type="NCBIfam" id="NF002345">
    <property type="entry name" value="PRK01305.2-2"/>
    <property type="match status" value="1"/>
</dbReference>
<dbReference type="EMBL" id="UGYO01000002">
    <property type="protein sequence ID" value="SUJ03873.1"/>
    <property type="molecule type" value="Genomic_DNA"/>
</dbReference>
<dbReference type="InterPro" id="IPR007471">
    <property type="entry name" value="N-end_Aminoacyl_Trfase_N"/>
</dbReference>
<evidence type="ECO:0000256" key="2">
    <source>
        <dbReference type="ARBA" id="ARBA00022679"/>
    </source>
</evidence>
<comment type="function">
    <text evidence="4">Functions in the N-end rule pathway of protein degradation where it conjugates Leu from its aminoacyl-tRNA to the N-termini of proteins containing an N-terminal aspartate or glutamate.</text>
</comment>
<comment type="catalytic activity">
    <reaction evidence="4">
        <text>N-terminal L-aspartyl-[protein] + L-leucyl-tRNA(Leu) = N-terminal L-leucyl-L-aspartyl-[protein] + tRNA(Leu) + H(+)</text>
        <dbReference type="Rhea" id="RHEA:50420"/>
        <dbReference type="Rhea" id="RHEA-COMP:9613"/>
        <dbReference type="Rhea" id="RHEA-COMP:9622"/>
        <dbReference type="Rhea" id="RHEA-COMP:12669"/>
        <dbReference type="Rhea" id="RHEA-COMP:12674"/>
        <dbReference type="ChEBI" id="CHEBI:15378"/>
        <dbReference type="ChEBI" id="CHEBI:64720"/>
        <dbReference type="ChEBI" id="CHEBI:78442"/>
        <dbReference type="ChEBI" id="CHEBI:78494"/>
        <dbReference type="ChEBI" id="CHEBI:133042"/>
        <dbReference type="EC" id="2.3.2.29"/>
    </reaction>
</comment>
<dbReference type="NCBIfam" id="NF002342">
    <property type="entry name" value="PRK01305.1-3"/>
    <property type="match status" value="1"/>
</dbReference>
<proteinExistence type="inferred from homology"/>
<sequence length="236" mass="27479">MNSDNHAIAIGLSQPFACSYLSGQQEQLLVIQEDELDLSLFERLLALGFRRSGSAIYKPRCPHCNACQPIRVPLDEFRLSKRQKRTLAKNRDLHFRIVTEETPAHYPLYERYICARHSDGPMYPPSEEQYRRFLACEWLSPVFIELWHGQRLVAVAVTDLLPQSLSAIYSYFDPDYSDRSLGILLVLLQCRLGKLMSKSFLYLGYQIDNHDKMGYKRLYRPYEILGVQGWQKSDNH</sequence>
<keyword evidence="8" id="KW-1185">Reference proteome</keyword>
<dbReference type="InterPro" id="IPR007472">
    <property type="entry name" value="N-end_Aminoacyl_Trfase_C"/>
</dbReference>
<gene>
    <name evidence="4" type="primary">bpt</name>
    <name evidence="7" type="ORF">NCTC10738_03627</name>
</gene>
<dbReference type="GO" id="GO:0005737">
    <property type="term" value="C:cytoplasm"/>
    <property type="evidence" value="ECO:0007669"/>
    <property type="project" value="UniProtKB-SubCell"/>
</dbReference>
<evidence type="ECO:0000259" key="5">
    <source>
        <dbReference type="Pfam" id="PF04376"/>
    </source>
</evidence>
<dbReference type="GO" id="GO:0008914">
    <property type="term" value="F:leucyl-tRNA--protein transferase activity"/>
    <property type="evidence" value="ECO:0007669"/>
    <property type="project" value="UniProtKB-UniRule"/>
</dbReference>
<evidence type="ECO:0000256" key="1">
    <source>
        <dbReference type="ARBA" id="ARBA00022490"/>
    </source>
</evidence>
<organism evidence="7 8">
    <name type="scientific">Shewanella algae</name>
    <dbReference type="NCBI Taxonomy" id="38313"/>
    <lineage>
        <taxon>Bacteria</taxon>
        <taxon>Pseudomonadati</taxon>
        <taxon>Pseudomonadota</taxon>
        <taxon>Gammaproteobacteria</taxon>
        <taxon>Alteromonadales</taxon>
        <taxon>Shewanellaceae</taxon>
        <taxon>Shewanella</taxon>
    </lineage>
</organism>
<dbReference type="PANTHER" id="PTHR21367:SF1">
    <property type="entry name" value="ARGINYL-TRNA--PROTEIN TRANSFERASE 1"/>
    <property type="match status" value="1"/>
</dbReference>
<name>A0A380BNF6_9GAMM</name>
<keyword evidence="1 4" id="KW-0963">Cytoplasm</keyword>